<keyword evidence="4" id="KW-1185">Reference proteome</keyword>
<dbReference type="Proteomes" id="UP000252254">
    <property type="component" value="Unassembled WGS sequence"/>
</dbReference>
<feature type="transmembrane region" description="Helical" evidence="1">
    <location>
        <begin position="136"/>
        <end position="157"/>
    </location>
</feature>
<protein>
    <recommendedName>
        <fullName evidence="2">LiaI-LiaF-like transmembrane region domain-containing protein</fullName>
    </recommendedName>
</protein>
<organism evidence="3 4">
    <name type="scientific">Paraliobacillus ryukyuensis</name>
    <dbReference type="NCBI Taxonomy" id="200904"/>
    <lineage>
        <taxon>Bacteria</taxon>
        <taxon>Bacillati</taxon>
        <taxon>Bacillota</taxon>
        <taxon>Bacilli</taxon>
        <taxon>Bacillales</taxon>
        <taxon>Bacillaceae</taxon>
        <taxon>Paraliobacillus</taxon>
    </lineage>
</organism>
<feature type="transmembrane region" description="Helical" evidence="1">
    <location>
        <begin position="59"/>
        <end position="75"/>
    </location>
</feature>
<dbReference type="OrthoDB" id="2989824at2"/>
<evidence type="ECO:0000313" key="3">
    <source>
        <dbReference type="EMBL" id="RBO99476.1"/>
    </source>
</evidence>
<evidence type="ECO:0000313" key="4">
    <source>
        <dbReference type="Proteomes" id="UP000252254"/>
    </source>
</evidence>
<dbReference type="AlphaFoldDB" id="A0A366EAT4"/>
<gene>
    <name evidence="3" type="ORF">DES48_104151</name>
</gene>
<feature type="transmembrane region" description="Helical" evidence="1">
    <location>
        <begin position="107"/>
        <end position="124"/>
    </location>
</feature>
<name>A0A366EAT4_9BACI</name>
<keyword evidence="1" id="KW-0472">Membrane</keyword>
<feature type="transmembrane region" description="Helical" evidence="1">
    <location>
        <begin position="7"/>
        <end position="26"/>
    </location>
</feature>
<proteinExistence type="predicted"/>
<feature type="transmembrane region" description="Helical" evidence="1">
    <location>
        <begin position="32"/>
        <end position="52"/>
    </location>
</feature>
<evidence type="ECO:0000256" key="1">
    <source>
        <dbReference type="SAM" id="Phobius"/>
    </source>
</evidence>
<dbReference type="RefSeq" id="WP_113868396.1">
    <property type="nucleotide sequence ID" value="NZ_BAABQN010000003.1"/>
</dbReference>
<keyword evidence="1" id="KW-0812">Transmembrane</keyword>
<reference evidence="3 4" key="1">
    <citation type="submission" date="2018-06" db="EMBL/GenBank/DDBJ databases">
        <title>Genomic Encyclopedia of Type Strains, Phase IV (KMG-IV): sequencing the most valuable type-strain genomes for metagenomic binning, comparative biology and taxonomic classification.</title>
        <authorList>
            <person name="Goeker M."/>
        </authorList>
    </citation>
    <scope>NUCLEOTIDE SEQUENCE [LARGE SCALE GENOMIC DNA]</scope>
    <source>
        <strain evidence="3 4">DSM 15140</strain>
    </source>
</reference>
<dbReference type="EMBL" id="QNRI01000004">
    <property type="protein sequence ID" value="RBO99476.1"/>
    <property type="molecule type" value="Genomic_DNA"/>
</dbReference>
<dbReference type="Pfam" id="PF18917">
    <property type="entry name" value="LiaI-LiaF-like_TM1"/>
    <property type="match status" value="1"/>
</dbReference>
<evidence type="ECO:0000259" key="2">
    <source>
        <dbReference type="Pfam" id="PF18917"/>
    </source>
</evidence>
<sequence length="160" mass="18353">MRKQHSLTAFLLIGIGAYFLLRQLKLPIITDFYSWPTLLIILGVAFLLHAYIGKDYDKLFPGAILLGFGIHFHGLNHYGFWIDHWGIYTLIVGVAFMIRFQKTKTGLLPGLLLIILSIFAVFVSNKPSWFHWINSFMALLESFWPVALVALGVYLLIKRK</sequence>
<accession>A0A366EAT4</accession>
<feature type="domain" description="LiaI-LiaF-like transmembrane region" evidence="2">
    <location>
        <begin position="8"/>
        <end position="47"/>
    </location>
</feature>
<dbReference type="STRING" id="200904.GCA_900168775_02340"/>
<feature type="transmembrane region" description="Helical" evidence="1">
    <location>
        <begin position="81"/>
        <end position="100"/>
    </location>
</feature>
<comment type="caution">
    <text evidence="3">The sequence shown here is derived from an EMBL/GenBank/DDBJ whole genome shotgun (WGS) entry which is preliminary data.</text>
</comment>
<keyword evidence="1" id="KW-1133">Transmembrane helix</keyword>
<dbReference type="InterPro" id="IPR043726">
    <property type="entry name" value="LiaI-LiaF-like_TM1"/>
</dbReference>